<keyword evidence="5" id="KW-1185">Reference proteome</keyword>
<keyword evidence="1 2" id="KW-0238">DNA-binding</keyword>
<dbReference type="Gene3D" id="1.10.357.10">
    <property type="entry name" value="Tetracycline Repressor, domain 2"/>
    <property type="match status" value="1"/>
</dbReference>
<feature type="domain" description="HTH tetR-type" evidence="3">
    <location>
        <begin position="6"/>
        <end position="66"/>
    </location>
</feature>
<feature type="DNA-binding region" description="H-T-H motif" evidence="2">
    <location>
        <begin position="29"/>
        <end position="48"/>
    </location>
</feature>
<dbReference type="Proteomes" id="UP000463051">
    <property type="component" value="Unassembled WGS sequence"/>
</dbReference>
<proteinExistence type="predicted"/>
<dbReference type="PROSITE" id="PS50977">
    <property type="entry name" value="HTH_TETR_2"/>
    <property type="match status" value="1"/>
</dbReference>
<organism evidence="4 5">
    <name type="scientific">Paenibacillus monticola</name>
    <dbReference type="NCBI Taxonomy" id="2666075"/>
    <lineage>
        <taxon>Bacteria</taxon>
        <taxon>Bacillati</taxon>
        <taxon>Bacillota</taxon>
        <taxon>Bacilli</taxon>
        <taxon>Bacillales</taxon>
        <taxon>Paenibacillaceae</taxon>
        <taxon>Paenibacillus</taxon>
    </lineage>
</organism>
<evidence type="ECO:0000256" key="1">
    <source>
        <dbReference type="ARBA" id="ARBA00023125"/>
    </source>
</evidence>
<dbReference type="InterPro" id="IPR009057">
    <property type="entry name" value="Homeodomain-like_sf"/>
</dbReference>
<protein>
    <submittedName>
        <fullName evidence="4">TetR family transcriptional regulator</fullName>
    </submittedName>
</protein>
<gene>
    <name evidence="4" type="ORF">GJB61_20840</name>
</gene>
<dbReference type="AlphaFoldDB" id="A0A7X2L306"/>
<evidence type="ECO:0000259" key="3">
    <source>
        <dbReference type="PROSITE" id="PS50977"/>
    </source>
</evidence>
<dbReference type="PANTHER" id="PTHR43479:SF7">
    <property type="entry name" value="TETR-FAMILY TRANSCRIPTIONAL REGULATOR"/>
    <property type="match status" value="1"/>
</dbReference>
<dbReference type="SUPFAM" id="SSF46689">
    <property type="entry name" value="Homeodomain-like"/>
    <property type="match status" value="1"/>
</dbReference>
<dbReference type="Pfam" id="PF14278">
    <property type="entry name" value="TetR_C_8"/>
    <property type="match status" value="1"/>
</dbReference>
<dbReference type="PRINTS" id="PR00455">
    <property type="entry name" value="HTHTETR"/>
</dbReference>
<evidence type="ECO:0000313" key="4">
    <source>
        <dbReference type="EMBL" id="MRN55432.1"/>
    </source>
</evidence>
<evidence type="ECO:0000313" key="5">
    <source>
        <dbReference type="Proteomes" id="UP000463051"/>
    </source>
</evidence>
<name>A0A7X2L306_9BACL</name>
<dbReference type="InterPro" id="IPR050624">
    <property type="entry name" value="HTH-type_Tx_Regulator"/>
</dbReference>
<dbReference type="PANTHER" id="PTHR43479">
    <property type="entry name" value="ACREF/ENVCD OPERON REPRESSOR-RELATED"/>
    <property type="match status" value="1"/>
</dbReference>
<sequence>MDRRIKKNQTAIMDALIQLMAEKDFEKITIHEIAECANVNRGTIYSHYLDKYDLLDKCIETQLKQLIESCLPVDDKGTYSSKASLLRTFELMEKNALFFRTLLTNKGVPSFRNHLQEMMKEGIREQIDENNLSLDDLRKEILVQFLSSATVGVIEWWFTHTMPCSAQEITEQLWALLQLNQVLPFIKQSDLVTQISD</sequence>
<dbReference type="Pfam" id="PF00440">
    <property type="entry name" value="TetR_N"/>
    <property type="match status" value="1"/>
</dbReference>
<comment type="caution">
    <text evidence="4">The sequence shown here is derived from an EMBL/GenBank/DDBJ whole genome shotgun (WGS) entry which is preliminary data.</text>
</comment>
<accession>A0A7X2L306</accession>
<dbReference type="RefSeq" id="WP_154120924.1">
    <property type="nucleotide sequence ID" value="NZ_WJXB01000008.1"/>
</dbReference>
<dbReference type="InterPro" id="IPR001647">
    <property type="entry name" value="HTH_TetR"/>
</dbReference>
<dbReference type="EMBL" id="WJXB01000008">
    <property type="protein sequence ID" value="MRN55432.1"/>
    <property type="molecule type" value="Genomic_DNA"/>
</dbReference>
<evidence type="ECO:0000256" key="2">
    <source>
        <dbReference type="PROSITE-ProRule" id="PRU00335"/>
    </source>
</evidence>
<dbReference type="GO" id="GO:0003677">
    <property type="term" value="F:DNA binding"/>
    <property type="evidence" value="ECO:0007669"/>
    <property type="project" value="UniProtKB-UniRule"/>
</dbReference>
<reference evidence="4 5" key="1">
    <citation type="submission" date="2019-11" db="EMBL/GenBank/DDBJ databases">
        <title>Paenibacillus monticola sp. nov., a novel PGPR strain isolated from mountain sample in China.</title>
        <authorList>
            <person name="Zhao Q."/>
            <person name="Li H.-P."/>
            <person name="Zhang J.-L."/>
        </authorList>
    </citation>
    <scope>NUCLEOTIDE SEQUENCE [LARGE SCALE GENOMIC DNA]</scope>
    <source>
        <strain evidence="4 5">LC-T2</strain>
    </source>
</reference>
<dbReference type="InterPro" id="IPR039532">
    <property type="entry name" value="TetR_C_Firmicutes"/>
</dbReference>